<dbReference type="PANTHER" id="PTHR11417:SF2">
    <property type="entry name" value="SOMATOTROPIN"/>
    <property type="match status" value="1"/>
</dbReference>
<dbReference type="Pfam" id="PF00103">
    <property type="entry name" value="Hormone_1"/>
    <property type="match status" value="1"/>
</dbReference>
<accession>Q9PU72</accession>
<dbReference type="GO" id="GO:0048513">
    <property type="term" value="P:animal organ development"/>
    <property type="evidence" value="ECO:0007669"/>
    <property type="project" value="TreeGrafter"/>
</dbReference>
<dbReference type="AlphaFoldDB" id="Q9PU72"/>
<organism evidence="7">
    <name type="scientific">Cynops pyrrhogaster</name>
    <name type="common">Japanese fire-bellied newt</name>
    <name type="synonym">Molge pyrrhogaster</name>
    <dbReference type="NCBI Taxonomy" id="8330"/>
    <lineage>
        <taxon>Eukaryota</taxon>
        <taxon>Metazoa</taxon>
        <taxon>Chordata</taxon>
        <taxon>Craniata</taxon>
        <taxon>Vertebrata</taxon>
        <taxon>Euteleostomi</taxon>
        <taxon>Amphibia</taxon>
        <taxon>Batrachia</taxon>
        <taxon>Caudata</taxon>
        <taxon>Salamandroidea</taxon>
        <taxon>Salamandridae</taxon>
        <taxon>Pleurodelinae</taxon>
        <taxon>Cynops</taxon>
    </lineage>
</organism>
<dbReference type="PRINTS" id="PR00836">
    <property type="entry name" value="SOMATOTROPIN"/>
</dbReference>
<dbReference type="GO" id="GO:0060396">
    <property type="term" value="P:growth hormone receptor signaling pathway"/>
    <property type="evidence" value="ECO:0007669"/>
    <property type="project" value="TreeGrafter"/>
</dbReference>
<dbReference type="CDD" id="cd10285">
    <property type="entry name" value="somatotropin_like"/>
    <property type="match status" value="1"/>
</dbReference>
<dbReference type="GO" id="GO:0046427">
    <property type="term" value="P:positive regulation of receptor signaling pathway via JAK-STAT"/>
    <property type="evidence" value="ECO:0007669"/>
    <property type="project" value="TreeGrafter"/>
</dbReference>
<dbReference type="GO" id="GO:0008083">
    <property type="term" value="F:growth factor activity"/>
    <property type="evidence" value="ECO:0007669"/>
    <property type="project" value="TreeGrafter"/>
</dbReference>
<sequence>MAAGLCFSPVLLAVFAVTLQHRQEVSAFPGVSLTNLFNNAVIRAQHLHFLAADIYQEFERTYIPNEQRHTSRNSQTAFCCSETIPAPTGKDDAQQRSDIELLRFSLTLIRSWLTPVQALSNVFFPNSFVFGTSERVYERLKDLEEGIQTLIKELDDGSPRGFSLLKLTYDGFDANQRNEDALFRNYGLLSCFKKDMHKVETYLKVMKCRRMLDNNCTI</sequence>
<evidence type="ECO:0000256" key="5">
    <source>
        <dbReference type="RuleBase" id="RU003618"/>
    </source>
</evidence>
<dbReference type="InterPro" id="IPR009079">
    <property type="entry name" value="4_helix_cytokine-like_core"/>
</dbReference>
<evidence type="ECO:0000256" key="1">
    <source>
        <dbReference type="ARBA" id="ARBA00004613"/>
    </source>
</evidence>
<name>Q9PU72_CYNPY</name>
<evidence type="ECO:0000256" key="4">
    <source>
        <dbReference type="ARBA" id="ARBA00022702"/>
    </source>
</evidence>
<comment type="subcellular location">
    <subcellularLocation>
        <location evidence="1 5">Secreted</location>
    </subcellularLocation>
</comment>
<proteinExistence type="evidence at transcript level"/>
<dbReference type="SUPFAM" id="SSF47266">
    <property type="entry name" value="4-helical cytokines"/>
    <property type="match status" value="1"/>
</dbReference>
<keyword evidence="4 5" id="KW-0372">Hormone</keyword>
<gene>
    <name evidence="7" type="primary">GH001</name>
</gene>
<evidence type="ECO:0000313" key="7">
    <source>
        <dbReference type="EMBL" id="CAB55428.1"/>
    </source>
</evidence>
<dbReference type="EMBL" id="AJ249301">
    <property type="protein sequence ID" value="CAB55428.1"/>
    <property type="molecule type" value="mRNA"/>
</dbReference>
<dbReference type="InterPro" id="IPR018116">
    <property type="entry name" value="Somatotropin_CS"/>
</dbReference>
<dbReference type="GO" id="GO:0005131">
    <property type="term" value="F:growth hormone receptor binding"/>
    <property type="evidence" value="ECO:0007669"/>
    <property type="project" value="InterPro"/>
</dbReference>
<dbReference type="PANTHER" id="PTHR11417">
    <property type="entry name" value="SOMATOTROPIN,PROLACTIN"/>
    <property type="match status" value="1"/>
</dbReference>
<keyword evidence="6" id="KW-0732">Signal</keyword>
<reference evidence="7" key="1">
    <citation type="journal article" date="2000" name="Gen. Comp. Endocrinol.">
        <title>Production of a recombinant newt growth hormone and its application for the development of a radioimmunoassay.</title>
        <authorList>
            <person name="Yamamoto K."/>
            <person name="Takahashi N."/>
            <person name="Nakai T."/>
            <person name="Miura S."/>
            <person name="Shioda A."/>
            <person name="Iwata T."/>
            <person name="Kouki T."/>
            <person name="Kobayashi T."/>
            <person name="Kikuyama S."/>
        </authorList>
    </citation>
    <scope>NUCLEOTIDE SEQUENCE</scope>
    <source>
        <tissue evidence="7">Pituitary gland</tissue>
    </source>
</reference>
<comment type="similarity">
    <text evidence="2 5">Belongs to the somatotropin/prolactin family.</text>
</comment>
<keyword evidence="3" id="KW-0964">Secreted</keyword>
<dbReference type="InterPro" id="IPR001400">
    <property type="entry name" value="Somatotropin/Prolactin"/>
</dbReference>
<dbReference type="Gene3D" id="1.20.1250.10">
    <property type="match status" value="1"/>
</dbReference>
<dbReference type="GO" id="GO:0005179">
    <property type="term" value="F:hormone activity"/>
    <property type="evidence" value="ECO:0007669"/>
    <property type="project" value="UniProtKB-KW"/>
</dbReference>
<dbReference type="GO" id="GO:0031667">
    <property type="term" value="P:response to nutrient levels"/>
    <property type="evidence" value="ECO:0007669"/>
    <property type="project" value="TreeGrafter"/>
</dbReference>
<dbReference type="PROSITE" id="PS00266">
    <property type="entry name" value="SOMATOTROPIN_1"/>
    <property type="match status" value="1"/>
</dbReference>
<dbReference type="InterPro" id="IPR034975">
    <property type="entry name" value="Somatotropin"/>
</dbReference>
<dbReference type="GO" id="GO:0045927">
    <property type="term" value="P:positive regulation of growth"/>
    <property type="evidence" value="ECO:0007669"/>
    <property type="project" value="TreeGrafter"/>
</dbReference>
<evidence type="ECO:0000256" key="2">
    <source>
        <dbReference type="ARBA" id="ARBA00008474"/>
    </source>
</evidence>
<feature type="chain" id="PRO_5004335930" evidence="6">
    <location>
        <begin position="28"/>
        <end position="218"/>
    </location>
</feature>
<protein>
    <submittedName>
        <fullName evidence="7">Growth horomone</fullName>
    </submittedName>
</protein>
<evidence type="ECO:0000256" key="6">
    <source>
        <dbReference type="SAM" id="SignalP"/>
    </source>
</evidence>
<evidence type="ECO:0000256" key="3">
    <source>
        <dbReference type="ARBA" id="ARBA00022525"/>
    </source>
</evidence>
<feature type="signal peptide" evidence="6">
    <location>
        <begin position="1"/>
        <end position="27"/>
    </location>
</feature>
<dbReference type="GO" id="GO:0005615">
    <property type="term" value="C:extracellular space"/>
    <property type="evidence" value="ECO:0007669"/>
    <property type="project" value="InterPro"/>
</dbReference>
<dbReference type="PROSITE" id="PS00338">
    <property type="entry name" value="SOMATOTROPIN_2"/>
    <property type="match status" value="1"/>
</dbReference>